<dbReference type="Pfam" id="PF01235">
    <property type="entry name" value="Na_Ala_symp"/>
    <property type="match status" value="1"/>
</dbReference>
<reference evidence="10 11" key="1">
    <citation type="submission" date="2017-10" db="EMBL/GenBank/DDBJ databases">
        <title>Sequencing the genomes of 1000 actinobacteria strains.</title>
        <authorList>
            <person name="Klenk H.-P."/>
        </authorList>
    </citation>
    <scope>NUCLEOTIDE SEQUENCE [LARGE SCALE GENOMIC DNA]</scope>
    <source>
        <strain evidence="10 11">DSM 21801</strain>
    </source>
</reference>
<dbReference type="RefSeq" id="WP_098469048.1">
    <property type="nucleotide sequence ID" value="NZ_PDJD01000001.1"/>
</dbReference>
<dbReference type="GO" id="GO:0005283">
    <property type="term" value="F:amino acid:sodium symporter activity"/>
    <property type="evidence" value="ECO:0007669"/>
    <property type="project" value="InterPro"/>
</dbReference>
<keyword evidence="5 9" id="KW-0812">Transmembrane</keyword>
<feature type="transmembrane region" description="Helical" evidence="9">
    <location>
        <begin position="399"/>
        <end position="420"/>
    </location>
</feature>
<comment type="subcellular location">
    <subcellularLocation>
        <location evidence="1 9">Cell membrane</location>
        <topology evidence="1 9">Multi-pass membrane protein</topology>
    </subcellularLocation>
</comment>
<dbReference type="NCBIfam" id="TIGR00835">
    <property type="entry name" value="agcS"/>
    <property type="match status" value="1"/>
</dbReference>
<keyword evidence="8 9" id="KW-0472">Membrane</keyword>
<keyword evidence="11" id="KW-1185">Reference proteome</keyword>
<accession>A0A2A9D166</accession>
<keyword evidence="7 9" id="KW-1133">Transmembrane helix</keyword>
<evidence type="ECO:0000313" key="10">
    <source>
        <dbReference type="EMBL" id="PFG20005.1"/>
    </source>
</evidence>
<evidence type="ECO:0000256" key="2">
    <source>
        <dbReference type="ARBA" id="ARBA00009261"/>
    </source>
</evidence>
<comment type="similarity">
    <text evidence="2 9">Belongs to the alanine or glycine:cation symporter (AGCS) (TC 2.A.25) family.</text>
</comment>
<protein>
    <submittedName>
        <fullName evidence="10">AGCS family alanine or glycine:cation symporter</fullName>
    </submittedName>
</protein>
<feature type="transmembrane region" description="Helical" evidence="9">
    <location>
        <begin position="144"/>
        <end position="167"/>
    </location>
</feature>
<feature type="transmembrane region" description="Helical" evidence="9">
    <location>
        <begin position="426"/>
        <end position="446"/>
    </location>
</feature>
<evidence type="ECO:0000256" key="3">
    <source>
        <dbReference type="ARBA" id="ARBA00022448"/>
    </source>
</evidence>
<keyword evidence="6 9" id="KW-0769">Symport</keyword>
<organism evidence="10 11">
    <name type="scientific">Serinibacter salmoneus</name>
    <dbReference type="NCBI Taxonomy" id="556530"/>
    <lineage>
        <taxon>Bacteria</taxon>
        <taxon>Bacillati</taxon>
        <taxon>Actinomycetota</taxon>
        <taxon>Actinomycetes</taxon>
        <taxon>Micrococcales</taxon>
        <taxon>Beutenbergiaceae</taxon>
        <taxon>Serinibacter</taxon>
    </lineage>
</organism>
<evidence type="ECO:0000256" key="4">
    <source>
        <dbReference type="ARBA" id="ARBA00022475"/>
    </source>
</evidence>
<dbReference type="OrthoDB" id="9806926at2"/>
<evidence type="ECO:0000256" key="8">
    <source>
        <dbReference type="ARBA" id="ARBA00023136"/>
    </source>
</evidence>
<dbReference type="PANTHER" id="PTHR30330:SF1">
    <property type="entry name" value="AMINO-ACID CARRIER PROTEIN ALST"/>
    <property type="match status" value="1"/>
</dbReference>
<feature type="transmembrane region" description="Helical" evidence="9">
    <location>
        <begin position="187"/>
        <end position="206"/>
    </location>
</feature>
<evidence type="ECO:0000313" key="11">
    <source>
        <dbReference type="Proteomes" id="UP000224915"/>
    </source>
</evidence>
<feature type="transmembrane region" description="Helical" evidence="9">
    <location>
        <begin position="306"/>
        <end position="326"/>
    </location>
</feature>
<name>A0A2A9D166_9MICO</name>
<evidence type="ECO:0000256" key="7">
    <source>
        <dbReference type="ARBA" id="ARBA00022989"/>
    </source>
</evidence>
<feature type="transmembrane region" description="Helical" evidence="9">
    <location>
        <begin position="355"/>
        <end position="378"/>
    </location>
</feature>
<evidence type="ECO:0000256" key="9">
    <source>
        <dbReference type="RuleBase" id="RU363064"/>
    </source>
</evidence>
<dbReference type="PANTHER" id="PTHR30330">
    <property type="entry name" value="AGSS FAMILY TRANSPORTER, SODIUM-ALANINE"/>
    <property type="match status" value="1"/>
</dbReference>
<sequence length="494" mass="52498">MSTLEDWIGTIGGYLWSWAVLPVVVILGLYLTIRTGGVQIRLLPEMIRRLTDKTPPGPDGKAQSISAFQAFTVSAASRVGVGNIAGVGTAIVTGGPGAVFWMWLMSIIGAASAFGESTLAQIYKVKDSPRGFRGGPAYYIQHGLGARWAGVLFAVILIICFPFVFSALQANTISASLSSTLGNETAALSWGIGIVLALMTAAVVFGGARRIASVTDKVVPVMALLYLLVGLVIVAINIENVPEMIVSIFRDAFTMNAVTGGAWGTVVLIGVQRGMFSNEAGLGSAPNAGAAAAVTHPVKQGFVQSLGVYFDTLLVCSITAFIVLSASPDLVAANETGTPGIEMTQTAMVDALGPWAGSLLTFIIFLLAFSSILGNYFYGQANIEFITGENPRILTVFRMLVVLAILAGSVASASLVWTFADQIMGVMALVNLIAVALLTPVIFRALKDYETKRKAGIEPVYTVKDFKPRGYVEFWQDYEQVTGYPPEKVQREVK</sequence>
<dbReference type="Gene3D" id="1.20.1740.10">
    <property type="entry name" value="Amino acid/polyamine transporter I"/>
    <property type="match status" value="1"/>
</dbReference>
<keyword evidence="4 9" id="KW-1003">Cell membrane</keyword>
<comment type="caution">
    <text evidence="10">The sequence shown here is derived from an EMBL/GenBank/DDBJ whole genome shotgun (WGS) entry which is preliminary data.</text>
</comment>
<dbReference type="PRINTS" id="PR00175">
    <property type="entry name" value="NAALASMPORT"/>
</dbReference>
<keyword evidence="3 9" id="KW-0813">Transport</keyword>
<evidence type="ECO:0000256" key="1">
    <source>
        <dbReference type="ARBA" id="ARBA00004651"/>
    </source>
</evidence>
<evidence type="ECO:0000256" key="6">
    <source>
        <dbReference type="ARBA" id="ARBA00022847"/>
    </source>
</evidence>
<dbReference type="PROSITE" id="PS00873">
    <property type="entry name" value="NA_ALANINE_SYMP"/>
    <property type="match status" value="1"/>
</dbReference>
<feature type="transmembrane region" description="Helical" evidence="9">
    <location>
        <begin position="70"/>
        <end position="92"/>
    </location>
</feature>
<dbReference type="InterPro" id="IPR001463">
    <property type="entry name" value="Na/Ala_symport"/>
</dbReference>
<dbReference type="FunFam" id="1.20.1740.10:FF:000004">
    <property type="entry name" value="Sodium:alanine symporter family protein"/>
    <property type="match status" value="1"/>
</dbReference>
<dbReference type="GO" id="GO:0005886">
    <property type="term" value="C:plasma membrane"/>
    <property type="evidence" value="ECO:0007669"/>
    <property type="project" value="UniProtKB-SubCell"/>
</dbReference>
<proteinExistence type="inferred from homology"/>
<dbReference type="Proteomes" id="UP000224915">
    <property type="component" value="Unassembled WGS sequence"/>
</dbReference>
<feature type="transmembrane region" description="Helical" evidence="9">
    <location>
        <begin position="15"/>
        <end position="33"/>
    </location>
</feature>
<feature type="transmembrane region" description="Helical" evidence="9">
    <location>
        <begin position="98"/>
        <end position="123"/>
    </location>
</feature>
<dbReference type="EMBL" id="PDJD01000001">
    <property type="protein sequence ID" value="PFG20005.1"/>
    <property type="molecule type" value="Genomic_DNA"/>
</dbReference>
<evidence type="ECO:0000256" key="5">
    <source>
        <dbReference type="ARBA" id="ARBA00022692"/>
    </source>
</evidence>
<feature type="transmembrane region" description="Helical" evidence="9">
    <location>
        <begin position="218"/>
        <end position="238"/>
    </location>
</feature>
<gene>
    <name evidence="10" type="ORF">ATL40_1588</name>
</gene>
<feature type="transmembrane region" description="Helical" evidence="9">
    <location>
        <begin position="253"/>
        <end position="271"/>
    </location>
</feature>
<dbReference type="AlphaFoldDB" id="A0A2A9D166"/>